<organism evidence="1 2">
    <name type="scientific">Polypedilum vanderplanki</name>
    <name type="common">Sleeping chironomid midge</name>
    <dbReference type="NCBI Taxonomy" id="319348"/>
    <lineage>
        <taxon>Eukaryota</taxon>
        <taxon>Metazoa</taxon>
        <taxon>Ecdysozoa</taxon>
        <taxon>Arthropoda</taxon>
        <taxon>Hexapoda</taxon>
        <taxon>Insecta</taxon>
        <taxon>Pterygota</taxon>
        <taxon>Neoptera</taxon>
        <taxon>Endopterygota</taxon>
        <taxon>Diptera</taxon>
        <taxon>Nematocera</taxon>
        <taxon>Chironomoidea</taxon>
        <taxon>Chironomidae</taxon>
        <taxon>Chironominae</taxon>
        <taxon>Polypedilum</taxon>
        <taxon>Polypedilum</taxon>
    </lineage>
</organism>
<name>A0A9J6BAG3_POLVA</name>
<dbReference type="AlphaFoldDB" id="A0A9J6BAG3"/>
<comment type="caution">
    <text evidence="1">The sequence shown here is derived from an EMBL/GenBank/DDBJ whole genome shotgun (WGS) entry which is preliminary data.</text>
</comment>
<gene>
    <name evidence="1" type="ORF">PVAND_014616</name>
</gene>
<dbReference type="OrthoDB" id="10643726at2759"/>
<dbReference type="Proteomes" id="UP001107558">
    <property type="component" value="Chromosome 4"/>
</dbReference>
<evidence type="ECO:0000313" key="2">
    <source>
        <dbReference type="Proteomes" id="UP001107558"/>
    </source>
</evidence>
<protein>
    <submittedName>
        <fullName evidence="1">Uncharacterized protein</fullName>
    </submittedName>
</protein>
<evidence type="ECO:0000313" key="1">
    <source>
        <dbReference type="EMBL" id="KAG5666598.1"/>
    </source>
</evidence>
<keyword evidence="2" id="KW-1185">Reference proteome</keyword>
<proteinExistence type="predicted"/>
<reference evidence="1" key="1">
    <citation type="submission" date="2021-03" db="EMBL/GenBank/DDBJ databases">
        <title>Chromosome level genome of the anhydrobiotic midge Polypedilum vanderplanki.</title>
        <authorList>
            <person name="Yoshida Y."/>
            <person name="Kikawada T."/>
            <person name="Gusev O."/>
        </authorList>
    </citation>
    <scope>NUCLEOTIDE SEQUENCE</scope>
    <source>
        <strain evidence="1">NIAS01</strain>
        <tissue evidence="1">Whole body or cell culture</tissue>
    </source>
</reference>
<sequence>MITDNNTRDYSQFRDVDRNCVKEKLKMDQNSGKIINENLAIALFISVAHLCANNPEEVYDMEMNQIPQRMMTILKDKIDCAKYALKEFEPDSEIIKNFNPDEMKTPKDECVKILEKYEFGKTNDLSQREKKMDTVVCGLWNESKNRIFMLKLFIVKIENLEEQKMKLKNYFKETISKIFDCVIAKI</sequence>
<dbReference type="EMBL" id="JADBJN010000004">
    <property type="protein sequence ID" value="KAG5666598.1"/>
    <property type="molecule type" value="Genomic_DNA"/>
</dbReference>
<accession>A0A9J6BAG3</accession>